<feature type="domain" description="Alpha-carbonic anhydrase" evidence="8">
    <location>
        <begin position="23"/>
        <end position="240"/>
    </location>
</feature>
<dbReference type="PROSITE" id="PS51144">
    <property type="entry name" value="ALPHA_CA_2"/>
    <property type="match status" value="1"/>
</dbReference>
<dbReference type="SMART" id="SM01057">
    <property type="entry name" value="Carb_anhydrase"/>
    <property type="match status" value="1"/>
</dbReference>
<evidence type="ECO:0000256" key="4">
    <source>
        <dbReference type="ARBA" id="ARBA00022833"/>
    </source>
</evidence>
<keyword evidence="3" id="KW-0479">Metal-binding</keyword>
<gene>
    <name evidence="9" type="ORF">INR99_10975</name>
</gene>
<evidence type="ECO:0000256" key="1">
    <source>
        <dbReference type="ARBA" id="ARBA00010718"/>
    </source>
</evidence>
<sequence length="240" mass="26459">MKIVHTLPLVALLLAGGALAEGAHWGYHGQHGPKHWEGECQMGKAQSPINIRTAAATPADLPALTFQYQPSGVQLVNNGHTVQLNIAPGSRIRIGEDVYELLQFHFHTPSEEQINGKPADMVAHLVHKNDQGQLAVVAVLFKVGAENAALKSFWKDLPRKEGKQELDLQFNAFDLLPENFGYYAFSGSLTTPPCTEGVRWQVLKEPVTLSRAQLNAFKKIFPMNARPVQPLNDREVKASK</sequence>
<evidence type="ECO:0000313" key="9">
    <source>
        <dbReference type="EMBL" id="MBE9609869.1"/>
    </source>
</evidence>
<comment type="similarity">
    <text evidence="1">Belongs to the alpha-carbonic anhydrase family.</text>
</comment>
<protein>
    <recommendedName>
        <fullName evidence="2">carbonic anhydrase</fullName>
        <ecNumber evidence="2">4.2.1.1</ecNumber>
    </recommendedName>
</protein>
<evidence type="ECO:0000256" key="7">
    <source>
        <dbReference type="SAM" id="SignalP"/>
    </source>
</evidence>
<dbReference type="EC" id="4.2.1.1" evidence="2"/>
<accession>A0A8J7FPL7</accession>
<dbReference type="InterPro" id="IPR036398">
    <property type="entry name" value="CA_dom_sf"/>
</dbReference>
<dbReference type="Gene3D" id="3.10.200.10">
    <property type="entry name" value="Alpha carbonic anhydrase"/>
    <property type="match status" value="1"/>
</dbReference>
<evidence type="ECO:0000256" key="5">
    <source>
        <dbReference type="ARBA" id="ARBA00023239"/>
    </source>
</evidence>
<keyword evidence="7" id="KW-0732">Signal</keyword>
<dbReference type="PANTHER" id="PTHR18952:SF265">
    <property type="entry name" value="CARBONIC ANHYDRASE"/>
    <property type="match status" value="1"/>
</dbReference>
<dbReference type="SUPFAM" id="SSF51069">
    <property type="entry name" value="Carbonic anhydrase"/>
    <property type="match status" value="1"/>
</dbReference>
<dbReference type="Proteomes" id="UP000604481">
    <property type="component" value="Unassembled WGS sequence"/>
</dbReference>
<evidence type="ECO:0000256" key="2">
    <source>
        <dbReference type="ARBA" id="ARBA00012925"/>
    </source>
</evidence>
<comment type="catalytic activity">
    <reaction evidence="6">
        <text>hydrogencarbonate + H(+) = CO2 + H2O</text>
        <dbReference type="Rhea" id="RHEA:10748"/>
        <dbReference type="ChEBI" id="CHEBI:15377"/>
        <dbReference type="ChEBI" id="CHEBI:15378"/>
        <dbReference type="ChEBI" id="CHEBI:16526"/>
        <dbReference type="ChEBI" id="CHEBI:17544"/>
        <dbReference type="EC" id="4.2.1.1"/>
    </reaction>
</comment>
<proteinExistence type="inferred from homology"/>
<name>A0A8J7FPL7_9NEIS</name>
<dbReference type="GO" id="GO:0004089">
    <property type="term" value="F:carbonate dehydratase activity"/>
    <property type="evidence" value="ECO:0007669"/>
    <property type="project" value="UniProtKB-EC"/>
</dbReference>
<evidence type="ECO:0000313" key="10">
    <source>
        <dbReference type="Proteomes" id="UP000604481"/>
    </source>
</evidence>
<dbReference type="GO" id="GO:0008270">
    <property type="term" value="F:zinc ion binding"/>
    <property type="evidence" value="ECO:0007669"/>
    <property type="project" value="InterPro"/>
</dbReference>
<keyword evidence="5" id="KW-0456">Lyase</keyword>
<dbReference type="PANTHER" id="PTHR18952">
    <property type="entry name" value="CARBONIC ANHYDRASE"/>
    <property type="match status" value="1"/>
</dbReference>
<feature type="signal peptide" evidence="7">
    <location>
        <begin position="1"/>
        <end position="20"/>
    </location>
</feature>
<organism evidence="9 10">
    <name type="scientific">Chitinilyticum piscinae</name>
    <dbReference type="NCBI Taxonomy" id="2866724"/>
    <lineage>
        <taxon>Bacteria</taxon>
        <taxon>Pseudomonadati</taxon>
        <taxon>Pseudomonadota</taxon>
        <taxon>Betaproteobacteria</taxon>
        <taxon>Neisseriales</taxon>
        <taxon>Chitinibacteraceae</taxon>
        <taxon>Chitinilyticum</taxon>
    </lineage>
</organism>
<reference evidence="9 10" key="1">
    <citation type="submission" date="2020-10" db="EMBL/GenBank/DDBJ databases">
        <title>The genome sequence of Chitinilyticum litopenaei 4Y14.</title>
        <authorList>
            <person name="Liu Y."/>
        </authorList>
    </citation>
    <scope>NUCLEOTIDE SEQUENCE [LARGE SCALE GENOMIC DNA]</scope>
    <source>
        <strain evidence="9 10">4Y14</strain>
    </source>
</reference>
<dbReference type="CDD" id="cd03124">
    <property type="entry name" value="alpha_CA_prokaryotic_like"/>
    <property type="match status" value="1"/>
</dbReference>
<evidence type="ECO:0000256" key="3">
    <source>
        <dbReference type="ARBA" id="ARBA00022723"/>
    </source>
</evidence>
<keyword evidence="4" id="KW-0862">Zinc</keyword>
<keyword evidence="10" id="KW-1185">Reference proteome</keyword>
<evidence type="ECO:0000259" key="8">
    <source>
        <dbReference type="PROSITE" id="PS51144"/>
    </source>
</evidence>
<dbReference type="AlphaFoldDB" id="A0A8J7FPL7"/>
<dbReference type="InterPro" id="IPR041891">
    <property type="entry name" value="Alpha_CA_prokaryot-like"/>
</dbReference>
<feature type="chain" id="PRO_5035245422" description="carbonic anhydrase" evidence="7">
    <location>
        <begin position="21"/>
        <end position="240"/>
    </location>
</feature>
<dbReference type="Pfam" id="PF00194">
    <property type="entry name" value="Carb_anhydrase"/>
    <property type="match status" value="1"/>
</dbReference>
<dbReference type="RefSeq" id="WP_194116399.1">
    <property type="nucleotide sequence ID" value="NZ_JADFUA010000006.1"/>
</dbReference>
<dbReference type="InterPro" id="IPR023561">
    <property type="entry name" value="Carbonic_anhydrase_a-class"/>
</dbReference>
<dbReference type="EMBL" id="JADFUA010000006">
    <property type="protein sequence ID" value="MBE9609869.1"/>
    <property type="molecule type" value="Genomic_DNA"/>
</dbReference>
<comment type="caution">
    <text evidence="9">The sequence shown here is derived from an EMBL/GenBank/DDBJ whole genome shotgun (WGS) entry which is preliminary data.</text>
</comment>
<dbReference type="InterPro" id="IPR001148">
    <property type="entry name" value="CA_dom"/>
</dbReference>
<evidence type="ECO:0000256" key="6">
    <source>
        <dbReference type="ARBA" id="ARBA00048348"/>
    </source>
</evidence>